<gene>
    <name evidence="1" type="ORF">dnm_100160</name>
</gene>
<sequence>MPLWQKKWQVPLFTHPKKSATKTQSRKGITKRLSKTLCLRAFVAKKRVCPVFPNFTPQNLSGQTV</sequence>
<dbReference type="Proteomes" id="UP000663722">
    <property type="component" value="Chromosome"/>
</dbReference>
<proteinExistence type="predicted"/>
<protein>
    <submittedName>
        <fullName evidence="1">Uncharacterized protein</fullName>
    </submittedName>
</protein>
<accession>A0A975BYC6</accession>
<name>A0A975BYC6_9BACT</name>
<evidence type="ECO:0000313" key="2">
    <source>
        <dbReference type="Proteomes" id="UP000663722"/>
    </source>
</evidence>
<dbReference type="KEGG" id="dmm:dnm_100160"/>
<keyword evidence="2" id="KW-1185">Reference proteome</keyword>
<evidence type="ECO:0000313" key="1">
    <source>
        <dbReference type="EMBL" id="QTA93908.1"/>
    </source>
</evidence>
<dbReference type="AlphaFoldDB" id="A0A975BYC6"/>
<reference evidence="1" key="1">
    <citation type="journal article" date="2021" name="Microb. Physiol.">
        <title>Proteogenomic Insights into the Physiology of Marine, Sulfate-Reducing, Filamentous Desulfonema limicola and Desulfonema magnum.</title>
        <authorList>
            <person name="Schnaars V."/>
            <person name="Wohlbrand L."/>
            <person name="Scheve S."/>
            <person name="Hinrichs C."/>
            <person name="Reinhardt R."/>
            <person name="Rabus R."/>
        </authorList>
    </citation>
    <scope>NUCLEOTIDE SEQUENCE</scope>
    <source>
        <strain evidence="1">4be13</strain>
    </source>
</reference>
<organism evidence="1 2">
    <name type="scientific">Desulfonema magnum</name>
    <dbReference type="NCBI Taxonomy" id="45655"/>
    <lineage>
        <taxon>Bacteria</taxon>
        <taxon>Pseudomonadati</taxon>
        <taxon>Thermodesulfobacteriota</taxon>
        <taxon>Desulfobacteria</taxon>
        <taxon>Desulfobacterales</taxon>
        <taxon>Desulfococcaceae</taxon>
        <taxon>Desulfonema</taxon>
    </lineage>
</organism>
<dbReference type="EMBL" id="CP061800">
    <property type="protein sequence ID" value="QTA93908.1"/>
    <property type="molecule type" value="Genomic_DNA"/>
</dbReference>